<evidence type="ECO:0000313" key="2">
    <source>
        <dbReference type="Proteomes" id="UP001396334"/>
    </source>
</evidence>
<evidence type="ECO:0000313" key="1">
    <source>
        <dbReference type="EMBL" id="KAK8992617.1"/>
    </source>
</evidence>
<comment type="caution">
    <text evidence="1">The sequence shown here is derived from an EMBL/GenBank/DDBJ whole genome shotgun (WGS) entry which is preliminary data.</text>
</comment>
<organism evidence="1 2">
    <name type="scientific">Hibiscus sabdariffa</name>
    <name type="common">roselle</name>
    <dbReference type="NCBI Taxonomy" id="183260"/>
    <lineage>
        <taxon>Eukaryota</taxon>
        <taxon>Viridiplantae</taxon>
        <taxon>Streptophyta</taxon>
        <taxon>Embryophyta</taxon>
        <taxon>Tracheophyta</taxon>
        <taxon>Spermatophyta</taxon>
        <taxon>Magnoliopsida</taxon>
        <taxon>eudicotyledons</taxon>
        <taxon>Gunneridae</taxon>
        <taxon>Pentapetalae</taxon>
        <taxon>rosids</taxon>
        <taxon>malvids</taxon>
        <taxon>Malvales</taxon>
        <taxon>Malvaceae</taxon>
        <taxon>Malvoideae</taxon>
        <taxon>Hibiscus</taxon>
    </lineage>
</organism>
<protein>
    <submittedName>
        <fullName evidence="1">Uncharacterized protein</fullName>
    </submittedName>
</protein>
<dbReference type="EMBL" id="JBBPBN010000050">
    <property type="protein sequence ID" value="KAK8992617.1"/>
    <property type="molecule type" value="Genomic_DNA"/>
</dbReference>
<dbReference type="Proteomes" id="UP001396334">
    <property type="component" value="Unassembled WGS sequence"/>
</dbReference>
<proteinExistence type="predicted"/>
<keyword evidence="2" id="KW-1185">Reference proteome</keyword>
<name>A0ABR2PVY0_9ROSI</name>
<gene>
    <name evidence="1" type="ORF">V6N11_048692</name>
</gene>
<sequence length="118" mass="13442">MLQSSKTLDQIPLEKASVELHQLFRGTQLSSTVLEHPKQVLEQNNLTRYFDFTIMATAAIAAGPINQLLKQRVEDYLRPYQISPPRLADMNQVMTHRDIRILFGIRCRYGDAGAGQSR</sequence>
<accession>A0ABR2PVY0</accession>
<reference evidence="1 2" key="1">
    <citation type="journal article" date="2024" name="G3 (Bethesda)">
        <title>Genome assembly of Hibiscus sabdariffa L. provides insights into metabolisms of medicinal natural products.</title>
        <authorList>
            <person name="Kim T."/>
        </authorList>
    </citation>
    <scope>NUCLEOTIDE SEQUENCE [LARGE SCALE GENOMIC DNA]</scope>
    <source>
        <strain evidence="1">TK-2024</strain>
        <tissue evidence="1">Old leaves</tissue>
    </source>
</reference>